<protein>
    <submittedName>
        <fullName evidence="2">Uncharacterized protein</fullName>
    </submittedName>
</protein>
<name>A0AB37LE81_BIFLN</name>
<dbReference type="Proteomes" id="UP000261186">
    <property type="component" value="Unassembled WGS sequence"/>
</dbReference>
<dbReference type="AlphaFoldDB" id="A0AB37LE81"/>
<feature type="transmembrane region" description="Helical" evidence="1">
    <location>
        <begin position="51"/>
        <end position="72"/>
    </location>
</feature>
<reference evidence="2 3" key="1">
    <citation type="submission" date="2018-08" db="EMBL/GenBank/DDBJ databases">
        <title>A genome reference for cultivated species of the human gut microbiota.</title>
        <authorList>
            <person name="Zou Y."/>
            <person name="Xue W."/>
            <person name="Luo G."/>
        </authorList>
    </citation>
    <scope>NUCLEOTIDE SEQUENCE [LARGE SCALE GENOMIC DNA]</scope>
    <source>
        <strain evidence="2 3">TF08-4AC</strain>
    </source>
</reference>
<sequence length="90" mass="10083">MIINTIVYSADIATLQEVWNSMVQKWISPIVIMVMGTLSLKFLLNRQWSQFINFLSIGIGVAVVVYIAPVMFNENSDLINSASDTAKMIN</sequence>
<keyword evidence="1" id="KW-1133">Transmembrane helix</keyword>
<organism evidence="2 3">
    <name type="scientific">Bifidobacterium longum</name>
    <dbReference type="NCBI Taxonomy" id="216816"/>
    <lineage>
        <taxon>Bacteria</taxon>
        <taxon>Bacillati</taxon>
        <taxon>Actinomycetota</taxon>
        <taxon>Actinomycetes</taxon>
        <taxon>Bifidobacteriales</taxon>
        <taxon>Bifidobacteriaceae</taxon>
        <taxon>Bifidobacterium</taxon>
    </lineage>
</organism>
<evidence type="ECO:0000256" key="1">
    <source>
        <dbReference type="SAM" id="Phobius"/>
    </source>
</evidence>
<evidence type="ECO:0000313" key="2">
    <source>
        <dbReference type="EMBL" id="RGL02148.1"/>
    </source>
</evidence>
<dbReference type="EMBL" id="QSRH01000009">
    <property type="protein sequence ID" value="RGL02148.1"/>
    <property type="molecule type" value="Genomic_DNA"/>
</dbReference>
<proteinExistence type="predicted"/>
<comment type="caution">
    <text evidence="2">The sequence shown here is derived from an EMBL/GenBank/DDBJ whole genome shotgun (WGS) entry which is preliminary data.</text>
</comment>
<keyword evidence="1" id="KW-0812">Transmembrane</keyword>
<keyword evidence="1" id="KW-0472">Membrane</keyword>
<feature type="transmembrane region" description="Helical" evidence="1">
    <location>
        <begin position="26"/>
        <end position="44"/>
    </location>
</feature>
<gene>
    <name evidence="2" type="ORF">DXC85_08985</name>
</gene>
<accession>A0AB37LE81</accession>
<evidence type="ECO:0000313" key="3">
    <source>
        <dbReference type="Proteomes" id="UP000261186"/>
    </source>
</evidence>
<dbReference type="RefSeq" id="WP_117701472.1">
    <property type="nucleotide sequence ID" value="NZ_CP142722.1"/>
</dbReference>